<evidence type="ECO:0000256" key="9">
    <source>
        <dbReference type="ARBA" id="ARBA00022741"/>
    </source>
</evidence>
<dbReference type="Pfam" id="PF13947">
    <property type="entry name" value="GUB_WAK_bind"/>
    <property type="match status" value="1"/>
</dbReference>
<evidence type="ECO:0000256" key="8">
    <source>
        <dbReference type="ARBA" id="ARBA00022737"/>
    </source>
</evidence>
<reference evidence="23" key="1">
    <citation type="submission" date="2020-06" db="EMBL/GenBank/DDBJ databases">
        <authorList>
            <person name="Li T."/>
            <person name="Hu X."/>
            <person name="Zhang T."/>
            <person name="Song X."/>
            <person name="Zhang H."/>
            <person name="Dai N."/>
            <person name="Sheng W."/>
            <person name="Hou X."/>
            <person name="Wei L."/>
        </authorList>
    </citation>
    <scope>NUCLEOTIDE SEQUENCE</scope>
    <source>
        <strain evidence="23">K16</strain>
        <tissue evidence="23">Leaf</tissue>
    </source>
</reference>
<feature type="transmembrane region" description="Helical" evidence="20">
    <location>
        <begin position="346"/>
        <end position="370"/>
    </location>
</feature>
<evidence type="ECO:0000256" key="13">
    <source>
        <dbReference type="ARBA" id="ARBA00023136"/>
    </source>
</evidence>
<dbReference type="PROSITE" id="PS01187">
    <property type="entry name" value="EGF_CA"/>
    <property type="match status" value="1"/>
</dbReference>
<dbReference type="EMBL" id="JACGWL010000703">
    <property type="protein sequence ID" value="KAK4382403.1"/>
    <property type="molecule type" value="Genomic_DNA"/>
</dbReference>
<evidence type="ECO:0000256" key="15">
    <source>
        <dbReference type="ARBA" id="ARBA00023180"/>
    </source>
</evidence>
<dbReference type="InterPro" id="IPR017441">
    <property type="entry name" value="Protein_kinase_ATP_BS"/>
</dbReference>
<dbReference type="Pfam" id="PF00069">
    <property type="entry name" value="Pkinase"/>
    <property type="match status" value="1"/>
</dbReference>
<dbReference type="CDD" id="cd14066">
    <property type="entry name" value="STKc_IRAK"/>
    <property type="match status" value="1"/>
</dbReference>
<evidence type="ECO:0000256" key="10">
    <source>
        <dbReference type="ARBA" id="ARBA00022777"/>
    </source>
</evidence>
<dbReference type="SMART" id="SM00220">
    <property type="entry name" value="S_TKc"/>
    <property type="match status" value="1"/>
</dbReference>
<keyword evidence="2" id="KW-0723">Serine/threonine-protein kinase</keyword>
<dbReference type="GO" id="GO:0005524">
    <property type="term" value="F:ATP binding"/>
    <property type="evidence" value="ECO:0007669"/>
    <property type="project" value="UniProtKB-UniRule"/>
</dbReference>
<dbReference type="Gene3D" id="3.30.200.20">
    <property type="entry name" value="Phosphorylase Kinase, domain 1"/>
    <property type="match status" value="1"/>
</dbReference>
<evidence type="ECO:0000256" key="4">
    <source>
        <dbReference type="ARBA" id="ARBA00022553"/>
    </source>
</evidence>
<dbReference type="GO" id="GO:0004674">
    <property type="term" value="F:protein serine/threonine kinase activity"/>
    <property type="evidence" value="ECO:0007669"/>
    <property type="project" value="UniProtKB-KW"/>
</dbReference>
<dbReference type="InterPro" id="IPR008271">
    <property type="entry name" value="Ser/Thr_kinase_AS"/>
</dbReference>
<dbReference type="InterPro" id="IPR025287">
    <property type="entry name" value="WAK_GUB"/>
</dbReference>
<dbReference type="InterPro" id="IPR000152">
    <property type="entry name" value="EGF-type_Asp/Asn_hydroxyl_site"/>
</dbReference>
<keyword evidence="5" id="KW-0808">Transferase</keyword>
<keyword evidence="13 20" id="KW-0472">Membrane</keyword>
<keyword evidence="7 21" id="KW-0732">Signal</keyword>
<evidence type="ECO:0000256" key="7">
    <source>
        <dbReference type="ARBA" id="ARBA00022729"/>
    </source>
</evidence>
<dbReference type="Proteomes" id="UP001289374">
    <property type="component" value="Unassembled WGS sequence"/>
</dbReference>
<dbReference type="PROSITE" id="PS00108">
    <property type="entry name" value="PROTEIN_KINASE_ST"/>
    <property type="match status" value="1"/>
</dbReference>
<dbReference type="Gene3D" id="2.10.25.10">
    <property type="entry name" value="Laminin"/>
    <property type="match status" value="2"/>
</dbReference>
<dbReference type="CDD" id="cd00054">
    <property type="entry name" value="EGF_CA"/>
    <property type="match status" value="1"/>
</dbReference>
<dbReference type="PROSITE" id="PS50011">
    <property type="entry name" value="PROTEIN_KINASE_DOM"/>
    <property type="match status" value="1"/>
</dbReference>
<feature type="signal peptide" evidence="21">
    <location>
        <begin position="1"/>
        <end position="28"/>
    </location>
</feature>
<evidence type="ECO:0000256" key="1">
    <source>
        <dbReference type="ARBA" id="ARBA00004479"/>
    </source>
</evidence>
<feature type="binding site" evidence="19">
    <location>
        <position position="451"/>
    </location>
    <ligand>
        <name>ATP</name>
        <dbReference type="ChEBI" id="CHEBI:30616"/>
    </ligand>
</feature>
<comment type="catalytic activity">
    <reaction evidence="16">
        <text>L-seryl-[protein] + ATP = O-phospho-L-seryl-[protein] + ADP + H(+)</text>
        <dbReference type="Rhea" id="RHEA:17989"/>
        <dbReference type="Rhea" id="RHEA-COMP:9863"/>
        <dbReference type="Rhea" id="RHEA-COMP:11604"/>
        <dbReference type="ChEBI" id="CHEBI:15378"/>
        <dbReference type="ChEBI" id="CHEBI:29999"/>
        <dbReference type="ChEBI" id="CHEBI:30616"/>
        <dbReference type="ChEBI" id="CHEBI:83421"/>
        <dbReference type="ChEBI" id="CHEBI:456216"/>
    </reaction>
</comment>
<dbReference type="InterPro" id="IPR045274">
    <property type="entry name" value="WAK-like"/>
</dbReference>
<dbReference type="PROSITE" id="PS00107">
    <property type="entry name" value="PROTEIN_KINASE_ATP"/>
    <property type="match status" value="1"/>
</dbReference>
<comment type="function">
    <text evidence="18">Serine/threonine-protein kinase that may function as a signaling receptor of extracellular matrix component. Binding to pectin may have significance in the control of cell expansion, morphogenesis and development.</text>
</comment>
<evidence type="ECO:0000256" key="19">
    <source>
        <dbReference type="PROSITE-ProRule" id="PRU10141"/>
    </source>
</evidence>
<evidence type="ECO:0000256" key="14">
    <source>
        <dbReference type="ARBA" id="ARBA00023157"/>
    </source>
</evidence>
<organism evidence="23 24">
    <name type="scientific">Sesamum angolense</name>
    <dbReference type="NCBI Taxonomy" id="2727404"/>
    <lineage>
        <taxon>Eukaryota</taxon>
        <taxon>Viridiplantae</taxon>
        <taxon>Streptophyta</taxon>
        <taxon>Embryophyta</taxon>
        <taxon>Tracheophyta</taxon>
        <taxon>Spermatophyta</taxon>
        <taxon>Magnoliopsida</taxon>
        <taxon>eudicotyledons</taxon>
        <taxon>Gunneridae</taxon>
        <taxon>Pentapetalae</taxon>
        <taxon>asterids</taxon>
        <taxon>lamiids</taxon>
        <taxon>Lamiales</taxon>
        <taxon>Pedaliaceae</taxon>
        <taxon>Sesamum</taxon>
    </lineage>
</organism>
<keyword evidence="14" id="KW-1015">Disulfide bond</keyword>
<dbReference type="GO" id="GO:0007166">
    <property type="term" value="P:cell surface receptor signaling pathway"/>
    <property type="evidence" value="ECO:0007669"/>
    <property type="project" value="InterPro"/>
</dbReference>
<dbReference type="FunFam" id="2.10.25.10:FF:000038">
    <property type="entry name" value="Fibrillin 2"/>
    <property type="match status" value="1"/>
</dbReference>
<keyword evidence="3" id="KW-0245">EGF-like domain</keyword>
<evidence type="ECO:0000256" key="18">
    <source>
        <dbReference type="ARBA" id="ARBA00058961"/>
    </source>
</evidence>
<dbReference type="InterPro" id="IPR000742">
    <property type="entry name" value="EGF"/>
</dbReference>
<keyword evidence="8" id="KW-0677">Repeat</keyword>
<evidence type="ECO:0000256" key="3">
    <source>
        <dbReference type="ARBA" id="ARBA00022536"/>
    </source>
</evidence>
<comment type="caution">
    <text evidence="23">The sequence shown here is derived from an EMBL/GenBank/DDBJ whole genome shotgun (WGS) entry which is preliminary data.</text>
</comment>
<dbReference type="InterPro" id="IPR001881">
    <property type="entry name" value="EGF-like_Ca-bd_dom"/>
</dbReference>
<keyword evidence="11 19" id="KW-0067">ATP-binding</keyword>
<reference evidence="23" key="2">
    <citation type="journal article" date="2024" name="Plant">
        <title>Genomic evolution and insights into agronomic trait innovations of Sesamum species.</title>
        <authorList>
            <person name="Miao H."/>
            <person name="Wang L."/>
            <person name="Qu L."/>
            <person name="Liu H."/>
            <person name="Sun Y."/>
            <person name="Le M."/>
            <person name="Wang Q."/>
            <person name="Wei S."/>
            <person name="Zheng Y."/>
            <person name="Lin W."/>
            <person name="Duan Y."/>
            <person name="Cao H."/>
            <person name="Xiong S."/>
            <person name="Wang X."/>
            <person name="Wei L."/>
            <person name="Li C."/>
            <person name="Ma Q."/>
            <person name="Ju M."/>
            <person name="Zhao R."/>
            <person name="Li G."/>
            <person name="Mu C."/>
            <person name="Tian Q."/>
            <person name="Mei H."/>
            <person name="Zhang T."/>
            <person name="Gao T."/>
            <person name="Zhang H."/>
        </authorList>
    </citation>
    <scope>NUCLEOTIDE SEQUENCE</scope>
    <source>
        <strain evidence="23">K16</strain>
    </source>
</reference>
<dbReference type="PANTHER" id="PTHR27005">
    <property type="entry name" value="WALL-ASSOCIATED RECEPTOR KINASE-LIKE 21"/>
    <property type="match status" value="1"/>
</dbReference>
<comment type="catalytic activity">
    <reaction evidence="17">
        <text>L-threonyl-[protein] + ATP = O-phospho-L-threonyl-[protein] + ADP + H(+)</text>
        <dbReference type="Rhea" id="RHEA:46608"/>
        <dbReference type="Rhea" id="RHEA-COMP:11060"/>
        <dbReference type="Rhea" id="RHEA-COMP:11605"/>
        <dbReference type="ChEBI" id="CHEBI:15378"/>
        <dbReference type="ChEBI" id="CHEBI:30013"/>
        <dbReference type="ChEBI" id="CHEBI:30616"/>
        <dbReference type="ChEBI" id="CHEBI:61977"/>
        <dbReference type="ChEBI" id="CHEBI:456216"/>
    </reaction>
</comment>
<proteinExistence type="predicted"/>
<dbReference type="SMART" id="SM00181">
    <property type="entry name" value="EGF"/>
    <property type="match status" value="2"/>
</dbReference>
<dbReference type="Gene3D" id="1.10.510.10">
    <property type="entry name" value="Transferase(Phosphotransferase) domain 1"/>
    <property type="match status" value="1"/>
</dbReference>
<dbReference type="FunFam" id="3.30.200.20:FF:000043">
    <property type="entry name" value="Wall-associated receptor kinase 2"/>
    <property type="match status" value="1"/>
</dbReference>
<dbReference type="Pfam" id="PF07645">
    <property type="entry name" value="EGF_CA"/>
    <property type="match status" value="1"/>
</dbReference>
<dbReference type="SUPFAM" id="SSF56112">
    <property type="entry name" value="Protein kinase-like (PK-like)"/>
    <property type="match status" value="1"/>
</dbReference>
<keyword evidence="12 20" id="KW-1133">Transmembrane helix</keyword>
<dbReference type="SUPFAM" id="SSF57196">
    <property type="entry name" value="EGF/Laminin"/>
    <property type="match status" value="1"/>
</dbReference>
<keyword evidence="24" id="KW-1185">Reference proteome</keyword>
<evidence type="ECO:0000256" key="20">
    <source>
        <dbReference type="SAM" id="Phobius"/>
    </source>
</evidence>
<evidence type="ECO:0000313" key="23">
    <source>
        <dbReference type="EMBL" id="KAK4382403.1"/>
    </source>
</evidence>
<dbReference type="FunFam" id="2.10.25.10:FF:000628">
    <property type="entry name" value="Wall-associated receptor kinase 2"/>
    <property type="match status" value="1"/>
</dbReference>
<keyword evidence="9 19" id="KW-0547">Nucleotide-binding</keyword>
<keyword evidence="23" id="KW-0675">Receptor</keyword>
<dbReference type="GO" id="GO:0005509">
    <property type="term" value="F:calcium ion binding"/>
    <property type="evidence" value="ECO:0007669"/>
    <property type="project" value="InterPro"/>
</dbReference>
<evidence type="ECO:0000256" key="5">
    <source>
        <dbReference type="ARBA" id="ARBA00022679"/>
    </source>
</evidence>
<accession>A0AAE1VVI8</accession>
<keyword evidence="10 23" id="KW-0418">Kinase</keyword>
<evidence type="ECO:0000256" key="6">
    <source>
        <dbReference type="ARBA" id="ARBA00022692"/>
    </source>
</evidence>
<sequence>MGFYVLQQILFIIIKLALLILALTPILAAATPPIAKPNCIHRCGNVSIPFPFGTTDECYQSYSFFITCDQTFNPPKAFLQNTSIEITDISLDGQLRLLQFLAHDCYNRNQTRDSYSDPWINLPTYLTVNNTANKFTIVGCDTYGFVSGRRLNRNYQTGCTAMCDAKEDLAAGSCTGLGCCQTAIPKEVWRVEVILKSYENHSYVWDFNNCSYGFLVEESAFTFSPENLTNLKNVERLPMVVDWAIGNGTCEEAQINSSSYACKSLNSKCYKPDNGYGYRCSCPEGYQGNPYLVDGCEDIDECQDPSLNNCEKRCVNTLGGFNCPCPKGYHGDGRKDGQGCIRGESLVFKLVAGIALGVIVLILTACWLHLELKRRRLIRMRQKFFLQNGGILLQEKLTRRESSSDTAKIFSAAELHKATNNFHDNMIIGQGGNGIVYKGFLSDNRIVAIKKCKEVDRNQIDQFINEVVVLSQINHRNVVKLLGCCLETQVPLLVYEFISNGTLYEHIHDKAKARFISWEMRLKIAAETAGVLSYLHSAASTPIIHRDVKSANILLDHTYTAKVSDFGASRLVPLDQTQLSTMVQGTFGYLDPEYMQTNQLTEKSDVYSFGVVLVELLTGKKALNYDRPEEERNLANYFLCVMKKDVGGMFGVVEENVEREGKREEVMKVGMLAKRCLKVRGEERPCMKEVAMELEGLIRSGGRSDYSWEWENEEKSLVMMEGYNSSGFSSSIINNSTSIGFDSLRNHIDLSVGGGSSKSNSWTAVSSSVVLLLLHLVLSSSVDDELSIDDAGMKIFLVVVWFESGGVELLKSKLQQVLLGEAAAVRGRWVWGFDATVNKLAFDVCVPVILDFIICSSTQSSSY</sequence>
<keyword evidence="4" id="KW-0597">Phosphoprotein</keyword>
<name>A0AAE1VVI8_9LAMI</name>
<keyword evidence="6 20" id="KW-0812">Transmembrane</keyword>
<comment type="subcellular location">
    <subcellularLocation>
        <location evidence="1">Membrane</location>
        <topology evidence="1">Single-pass type I membrane protein</topology>
    </subcellularLocation>
</comment>
<evidence type="ECO:0000259" key="22">
    <source>
        <dbReference type="PROSITE" id="PS50011"/>
    </source>
</evidence>
<evidence type="ECO:0000256" key="11">
    <source>
        <dbReference type="ARBA" id="ARBA00022840"/>
    </source>
</evidence>
<evidence type="ECO:0000256" key="16">
    <source>
        <dbReference type="ARBA" id="ARBA00047558"/>
    </source>
</evidence>
<dbReference type="GO" id="GO:0030247">
    <property type="term" value="F:polysaccharide binding"/>
    <property type="evidence" value="ECO:0007669"/>
    <property type="project" value="InterPro"/>
</dbReference>
<evidence type="ECO:0000256" key="2">
    <source>
        <dbReference type="ARBA" id="ARBA00022527"/>
    </source>
</evidence>
<gene>
    <name evidence="23" type="ORF">Sango_2873700</name>
</gene>
<dbReference type="FunFam" id="1.10.510.10:FF:000084">
    <property type="entry name" value="Wall-associated receptor kinase 2"/>
    <property type="match status" value="1"/>
</dbReference>
<dbReference type="InterPro" id="IPR049883">
    <property type="entry name" value="NOTCH1_EGF-like"/>
</dbReference>
<dbReference type="PANTHER" id="PTHR27005:SF468">
    <property type="entry name" value="OS01G0310500 PROTEIN"/>
    <property type="match status" value="1"/>
</dbReference>
<evidence type="ECO:0000256" key="21">
    <source>
        <dbReference type="SAM" id="SignalP"/>
    </source>
</evidence>
<dbReference type="InterPro" id="IPR000719">
    <property type="entry name" value="Prot_kinase_dom"/>
</dbReference>
<evidence type="ECO:0000256" key="12">
    <source>
        <dbReference type="ARBA" id="ARBA00022989"/>
    </source>
</evidence>
<feature type="domain" description="Protein kinase" evidence="22">
    <location>
        <begin position="422"/>
        <end position="698"/>
    </location>
</feature>
<protein>
    <submittedName>
        <fullName evidence="23">Wall-associated receptor kinase</fullName>
    </submittedName>
</protein>
<dbReference type="AlphaFoldDB" id="A0AAE1VVI8"/>
<feature type="chain" id="PRO_5042042246" evidence="21">
    <location>
        <begin position="29"/>
        <end position="863"/>
    </location>
</feature>
<dbReference type="SMART" id="SM00179">
    <property type="entry name" value="EGF_CA"/>
    <property type="match status" value="1"/>
</dbReference>
<dbReference type="InterPro" id="IPR011009">
    <property type="entry name" value="Kinase-like_dom_sf"/>
</dbReference>
<keyword evidence="15" id="KW-0325">Glycoprotein</keyword>
<dbReference type="PROSITE" id="PS00010">
    <property type="entry name" value="ASX_HYDROXYL"/>
    <property type="match status" value="1"/>
</dbReference>
<dbReference type="GO" id="GO:0005886">
    <property type="term" value="C:plasma membrane"/>
    <property type="evidence" value="ECO:0007669"/>
    <property type="project" value="TreeGrafter"/>
</dbReference>
<evidence type="ECO:0000256" key="17">
    <source>
        <dbReference type="ARBA" id="ARBA00047951"/>
    </source>
</evidence>
<evidence type="ECO:0000313" key="24">
    <source>
        <dbReference type="Proteomes" id="UP001289374"/>
    </source>
</evidence>
<dbReference type="InterPro" id="IPR018097">
    <property type="entry name" value="EGF_Ca-bd_CS"/>
</dbReference>